<dbReference type="OrthoDB" id="668966at2"/>
<evidence type="ECO:0000313" key="2">
    <source>
        <dbReference type="EMBL" id="TWF39881.1"/>
    </source>
</evidence>
<dbReference type="AlphaFoldDB" id="A0A561PP39"/>
<dbReference type="Proteomes" id="UP000320811">
    <property type="component" value="Unassembled WGS sequence"/>
</dbReference>
<reference evidence="2 3" key="1">
    <citation type="submission" date="2019-06" db="EMBL/GenBank/DDBJ databases">
        <title>Sorghum-associated microbial communities from plants grown in Nebraska, USA.</title>
        <authorList>
            <person name="Schachtman D."/>
        </authorList>
    </citation>
    <scope>NUCLEOTIDE SEQUENCE [LARGE SCALE GENOMIC DNA]</scope>
    <source>
        <strain evidence="2 3">1209</strain>
    </source>
</reference>
<feature type="transmembrane region" description="Helical" evidence="1">
    <location>
        <begin position="90"/>
        <end position="110"/>
    </location>
</feature>
<accession>A0A561PP39</accession>
<evidence type="ECO:0008006" key="4">
    <source>
        <dbReference type="Google" id="ProtNLM"/>
    </source>
</evidence>
<keyword evidence="1" id="KW-0812">Transmembrane</keyword>
<evidence type="ECO:0000256" key="1">
    <source>
        <dbReference type="SAM" id="Phobius"/>
    </source>
</evidence>
<organism evidence="2 3">
    <name type="scientific">Chitinophaga polysaccharea</name>
    <dbReference type="NCBI Taxonomy" id="1293035"/>
    <lineage>
        <taxon>Bacteria</taxon>
        <taxon>Pseudomonadati</taxon>
        <taxon>Bacteroidota</taxon>
        <taxon>Chitinophagia</taxon>
        <taxon>Chitinophagales</taxon>
        <taxon>Chitinophagaceae</taxon>
        <taxon>Chitinophaga</taxon>
    </lineage>
</organism>
<gene>
    <name evidence="2" type="ORF">FHW36_105321</name>
</gene>
<keyword evidence="1" id="KW-0472">Membrane</keyword>
<evidence type="ECO:0000313" key="3">
    <source>
        <dbReference type="Proteomes" id="UP000320811"/>
    </source>
</evidence>
<comment type="caution">
    <text evidence="2">The sequence shown here is derived from an EMBL/GenBank/DDBJ whole genome shotgun (WGS) entry which is preliminary data.</text>
</comment>
<proteinExistence type="predicted"/>
<keyword evidence="1" id="KW-1133">Transmembrane helix</keyword>
<dbReference type="RefSeq" id="WP_145671060.1">
    <property type="nucleotide sequence ID" value="NZ_VIWO01000005.1"/>
</dbReference>
<keyword evidence="3" id="KW-1185">Reference proteome</keyword>
<dbReference type="EMBL" id="VIWO01000005">
    <property type="protein sequence ID" value="TWF39881.1"/>
    <property type="molecule type" value="Genomic_DNA"/>
</dbReference>
<name>A0A561PP39_9BACT</name>
<sequence length="245" mass="27426">MYIVYEVRTQEHKTVAHPEVTCPLCQQQGGVHIAIRQRYIWWFGPMCPTPKFGIAWCERCDQKIPNVKWSKPLEQAYRNDKSSVKTPLRLWRGMLVIGGLFATLSVVAMVKTKMRAVDTSAQTEYFAHPQVGDIYYAHTGGELKVEGNSASSVNQVYALFKVVKVDGDSVFVVQGNGSRVSTAGNIINEYTSGFWDGIEKETTAYSATPVIISHQSMTQYRFFTPLPRLKDATPGGITQIKRPGK</sequence>
<protein>
    <recommendedName>
        <fullName evidence="4">Zinc ribbon family protein</fullName>
    </recommendedName>
</protein>